<dbReference type="PROSITE" id="PS00098">
    <property type="entry name" value="THIOLASE_1"/>
    <property type="match status" value="1"/>
</dbReference>
<dbReference type="GO" id="GO:0031408">
    <property type="term" value="P:oxylipin biosynthetic process"/>
    <property type="evidence" value="ECO:0007669"/>
    <property type="project" value="UniProtKB-KW"/>
</dbReference>
<dbReference type="GO" id="GO:0003988">
    <property type="term" value="F:acetyl-CoA C-acyltransferase activity"/>
    <property type="evidence" value="ECO:0007669"/>
    <property type="project" value="UniProtKB-EC"/>
</dbReference>
<dbReference type="InterPro" id="IPR020617">
    <property type="entry name" value="Thiolase_C"/>
</dbReference>
<evidence type="ECO:0000313" key="14">
    <source>
        <dbReference type="EMBL" id="KAB2602084.1"/>
    </source>
</evidence>
<comment type="similarity">
    <text evidence="3">Belongs to the thiolase-like superfamily. Thiolase family.</text>
</comment>
<keyword evidence="5" id="KW-0443">Lipid metabolism</keyword>
<sequence length="664" mass="71554">MLNRAYRTAICKAKRGGFKDTLPDDLLPPVLKAVIERTNLNPSEVGDVVVGTVMAPGSLRATESRMVAFYASFPDTVPIRTVNRQCSSGLQAVFDVAASIKAGYYDIGIAAGVESLTVDKLGRSCKINPKVDIFAQAHDCLLPMGITSENVAQRYGVTREEQDRAAVESHRRAAVATASGKFKDEIIPVSTKIVDPKTGEERPVTISVEDGIRPNTNMNDLAKLKPAFKPDGSTTAGNASQVKRSLAMQKGLPILGVFRSFAAVGVDPAVMGVGPAAAIPVAVKSPGLELDDIDLFEINEAFASHYVYCCKKLELDPEKVNVNGGAIALGHPLGATSARCVATLLNEMKRRGRDHRFGVISMCIGSGMGAAAVFERGVSVDELCNAKTAAGMSRPTATLMEPSNKVFATTSKSNEVMTCKVAPTKQREIISLSFLKLTAQLLMQVGCHCAQRERERWIKQRVLLQHLRPNSSVSSSKYESAPLSASICAAGDSAAYHRTAAFGDDVVIVAAYRTAICKAKRGGFKDTLPDDLLAPVLKRTNLHPSEVGDMVVGTVMAPGSLRATECRMQHFTLASRGLKQQKNSDVNEGKEAEKAMKMKPTSTEEEMVKIMVPRETNGSCFKPKAGSVFPAKRKSVKRMMFDRFVLKHFGSSAVSVWPPNPHKP</sequence>
<dbReference type="InterPro" id="IPR020610">
    <property type="entry name" value="Thiolase_AS"/>
</dbReference>
<comment type="pathway">
    <text evidence="2">Lipid metabolism; fatty acid metabolism.</text>
</comment>
<dbReference type="PANTHER" id="PTHR43853">
    <property type="entry name" value="3-KETOACYL-COA THIOLASE, PEROXISOMAL"/>
    <property type="match status" value="1"/>
</dbReference>
<dbReference type="SUPFAM" id="SSF53901">
    <property type="entry name" value="Thiolase-like"/>
    <property type="match status" value="3"/>
</dbReference>
<evidence type="ECO:0000256" key="9">
    <source>
        <dbReference type="ARBA" id="ARBA00023160"/>
    </source>
</evidence>
<dbReference type="InterPro" id="IPR016039">
    <property type="entry name" value="Thiolase-like"/>
</dbReference>
<keyword evidence="5" id="KW-0444">Lipid biosynthesis</keyword>
<feature type="domain" description="Thiolase N-terminal" evidence="12">
    <location>
        <begin position="5"/>
        <end position="242"/>
    </location>
</feature>
<keyword evidence="8" id="KW-0576">Peroxisome</keyword>
<dbReference type="Gene3D" id="3.40.47.10">
    <property type="match status" value="2"/>
</dbReference>
<evidence type="ECO:0000256" key="11">
    <source>
        <dbReference type="ARBA" id="ARBA00024073"/>
    </source>
</evidence>
<dbReference type="PANTHER" id="PTHR43853:SF15">
    <property type="entry name" value="3-KETOACYL-COA THIOLASE 5, PEROXISOMAL"/>
    <property type="match status" value="1"/>
</dbReference>
<dbReference type="PROSITE" id="PS00099">
    <property type="entry name" value="THIOLASE_3"/>
    <property type="match status" value="1"/>
</dbReference>
<dbReference type="Pfam" id="PF02803">
    <property type="entry name" value="Thiolase_C"/>
    <property type="match status" value="1"/>
</dbReference>
<gene>
    <name evidence="14" type="ORF">D8674_003089</name>
</gene>
<evidence type="ECO:0000259" key="13">
    <source>
        <dbReference type="Pfam" id="PF02803"/>
    </source>
</evidence>
<reference evidence="14 15" key="1">
    <citation type="submission" date="2019-09" db="EMBL/GenBank/DDBJ databases">
        <authorList>
            <person name="Ou C."/>
        </authorList>
    </citation>
    <scope>NUCLEOTIDE SEQUENCE [LARGE SCALE GENOMIC DNA]</scope>
    <source>
        <strain evidence="14">S2</strain>
        <tissue evidence="14">Leaf</tissue>
    </source>
</reference>
<dbReference type="CDD" id="cd00751">
    <property type="entry name" value="thiolase"/>
    <property type="match status" value="1"/>
</dbReference>
<dbReference type="InterPro" id="IPR020616">
    <property type="entry name" value="Thiolase_N"/>
</dbReference>
<comment type="subcellular location">
    <subcellularLocation>
        <location evidence="1">Peroxisome</location>
    </subcellularLocation>
</comment>
<evidence type="ECO:0000256" key="4">
    <source>
        <dbReference type="ARBA" id="ARBA00022679"/>
    </source>
</evidence>
<dbReference type="InterPro" id="IPR002155">
    <property type="entry name" value="Thiolase"/>
</dbReference>
<dbReference type="GO" id="GO:0010124">
    <property type="term" value="P:phenylacetate catabolic process"/>
    <property type="evidence" value="ECO:0007669"/>
    <property type="project" value="TreeGrafter"/>
</dbReference>
<evidence type="ECO:0000256" key="10">
    <source>
        <dbReference type="ARBA" id="ARBA00023315"/>
    </source>
</evidence>
<dbReference type="GO" id="GO:0005777">
    <property type="term" value="C:peroxisome"/>
    <property type="evidence" value="ECO:0007669"/>
    <property type="project" value="UniProtKB-SubCell"/>
</dbReference>
<evidence type="ECO:0000256" key="7">
    <source>
        <dbReference type="ARBA" id="ARBA00022946"/>
    </source>
</evidence>
<keyword evidence="15" id="KW-1185">Reference proteome</keyword>
<reference evidence="15" key="2">
    <citation type="submission" date="2019-10" db="EMBL/GenBank/DDBJ databases">
        <title>A de novo genome assembly of a pear dwarfing rootstock.</title>
        <authorList>
            <person name="Wang F."/>
            <person name="Wang J."/>
            <person name="Li S."/>
            <person name="Zhang Y."/>
            <person name="Fang M."/>
            <person name="Ma L."/>
            <person name="Zhao Y."/>
            <person name="Jiang S."/>
        </authorList>
    </citation>
    <scope>NUCLEOTIDE SEQUENCE [LARGE SCALE GENOMIC DNA]</scope>
</reference>
<keyword evidence="5" id="KW-0925">Oxylipin biosynthesis</keyword>
<dbReference type="FunFam" id="3.40.47.10:FF:000032">
    <property type="entry name" value="Peroxisomal 3-ketoacyl-CoA thiolase"/>
    <property type="match status" value="1"/>
</dbReference>
<dbReference type="EMBL" id="SMOL01000695">
    <property type="protein sequence ID" value="KAB2602084.1"/>
    <property type="molecule type" value="Genomic_DNA"/>
</dbReference>
<evidence type="ECO:0000256" key="1">
    <source>
        <dbReference type="ARBA" id="ARBA00004275"/>
    </source>
</evidence>
<dbReference type="InterPro" id="IPR050215">
    <property type="entry name" value="Thiolase-like_sf_Thiolase"/>
</dbReference>
<protein>
    <recommendedName>
        <fullName evidence="11">acetyl-CoA C-acyltransferase</fullName>
        <ecNumber evidence="11">2.3.1.16</ecNumber>
    </recommendedName>
</protein>
<evidence type="ECO:0000256" key="6">
    <source>
        <dbReference type="ARBA" id="ARBA00022832"/>
    </source>
</evidence>
<dbReference type="NCBIfam" id="TIGR01930">
    <property type="entry name" value="AcCoA-C-Actrans"/>
    <property type="match status" value="1"/>
</dbReference>
<feature type="domain" description="Thiolase C-terminal" evidence="13">
    <location>
        <begin position="253"/>
        <end position="376"/>
    </location>
</feature>
<evidence type="ECO:0000259" key="12">
    <source>
        <dbReference type="Pfam" id="PF00108"/>
    </source>
</evidence>
<proteinExistence type="inferred from homology"/>
<keyword evidence="4" id="KW-0808">Transferase</keyword>
<evidence type="ECO:0000256" key="8">
    <source>
        <dbReference type="ARBA" id="ARBA00023140"/>
    </source>
</evidence>
<dbReference type="GO" id="GO:0006633">
    <property type="term" value="P:fatty acid biosynthetic process"/>
    <property type="evidence" value="ECO:0007669"/>
    <property type="project" value="UniProtKB-KW"/>
</dbReference>
<name>A0A5N5FUZ1_9ROSA</name>
<dbReference type="OrthoDB" id="5404651at2759"/>
<dbReference type="Proteomes" id="UP000327157">
    <property type="component" value="Chromosome 10"/>
</dbReference>
<dbReference type="Pfam" id="PF00108">
    <property type="entry name" value="Thiolase_N"/>
    <property type="match status" value="1"/>
</dbReference>
<evidence type="ECO:0000256" key="5">
    <source>
        <dbReference type="ARBA" id="ARBA00022767"/>
    </source>
</evidence>
<keyword evidence="10" id="KW-0012">Acyltransferase</keyword>
<organism evidence="14 15">
    <name type="scientific">Pyrus ussuriensis x Pyrus communis</name>
    <dbReference type="NCBI Taxonomy" id="2448454"/>
    <lineage>
        <taxon>Eukaryota</taxon>
        <taxon>Viridiplantae</taxon>
        <taxon>Streptophyta</taxon>
        <taxon>Embryophyta</taxon>
        <taxon>Tracheophyta</taxon>
        <taxon>Spermatophyta</taxon>
        <taxon>Magnoliopsida</taxon>
        <taxon>eudicotyledons</taxon>
        <taxon>Gunneridae</taxon>
        <taxon>Pentapetalae</taxon>
        <taxon>rosids</taxon>
        <taxon>fabids</taxon>
        <taxon>Rosales</taxon>
        <taxon>Rosaceae</taxon>
        <taxon>Amygdaloideae</taxon>
        <taxon>Maleae</taxon>
        <taxon>Pyrus</taxon>
    </lineage>
</organism>
<dbReference type="EC" id="2.3.1.16" evidence="11"/>
<keyword evidence="7" id="KW-0809">Transit peptide</keyword>
<evidence type="ECO:0000256" key="3">
    <source>
        <dbReference type="ARBA" id="ARBA00010982"/>
    </source>
</evidence>
<dbReference type="GO" id="GO:0006635">
    <property type="term" value="P:fatty acid beta-oxidation"/>
    <property type="evidence" value="ECO:0007669"/>
    <property type="project" value="TreeGrafter"/>
</dbReference>
<dbReference type="AlphaFoldDB" id="A0A5N5FUZ1"/>
<evidence type="ECO:0000256" key="2">
    <source>
        <dbReference type="ARBA" id="ARBA00004872"/>
    </source>
</evidence>
<dbReference type="InterPro" id="IPR020615">
    <property type="entry name" value="Thiolase_acyl_enz_int_AS"/>
</dbReference>
<reference evidence="14 15" key="3">
    <citation type="submission" date="2019-11" db="EMBL/GenBank/DDBJ databases">
        <title>A de novo genome assembly of a pear dwarfing rootstock.</title>
        <authorList>
            <person name="Wang F."/>
            <person name="Wang J."/>
            <person name="Li S."/>
            <person name="Zhang Y."/>
            <person name="Fang M."/>
            <person name="Ma L."/>
            <person name="Zhao Y."/>
            <person name="Jiang S."/>
        </authorList>
    </citation>
    <scope>NUCLEOTIDE SEQUENCE [LARGE SCALE GENOMIC DNA]</scope>
    <source>
        <strain evidence="14">S2</strain>
        <tissue evidence="14">Leaf</tissue>
    </source>
</reference>
<keyword evidence="9" id="KW-0275">Fatty acid biosynthesis</keyword>
<evidence type="ECO:0000313" key="15">
    <source>
        <dbReference type="Proteomes" id="UP000327157"/>
    </source>
</evidence>
<accession>A0A5N5FUZ1</accession>
<keyword evidence="6" id="KW-0276">Fatty acid metabolism</keyword>
<comment type="caution">
    <text evidence="14">The sequence shown here is derived from an EMBL/GenBank/DDBJ whole genome shotgun (WGS) entry which is preliminary data.</text>
</comment>